<name>A0A941HXW8_9CAUL</name>
<dbReference type="RefSeq" id="WP_215342555.1">
    <property type="nucleotide sequence ID" value="NZ_JAGSGD010000001.1"/>
</dbReference>
<gene>
    <name evidence="6" type="ORF">JKL49_18595</name>
</gene>
<dbReference type="PANTHER" id="PTHR30055">
    <property type="entry name" value="HTH-TYPE TRANSCRIPTIONAL REGULATOR RUTR"/>
    <property type="match status" value="1"/>
</dbReference>
<comment type="caution">
    <text evidence="6">The sequence shown here is derived from an EMBL/GenBank/DDBJ whole genome shotgun (WGS) entry which is preliminary data.</text>
</comment>
<feature type="domain" description="HTH tetR-type" evidence="5">
    <location>
        <begin position="226"/>
        <end position="286"/>
    </location>
</feature>
<dbReference type="Gene3D" id="1.10.10.60">
    <property type="entry name" value="Homeodomain-like"/>
    <property type="match status" value="2"/>
</dbReference>
<evidence type="ECO:0000256" key="2">
    <source>
        <dbReference type="ARBA" id="ARBA00023125"/>
    </source>
</evidence>
<evidence type="ECO:0000313" key="7">
    <source>
        <dbReference type="Proteomes" id="UP000622580"/>
    </source>
</evidence>
<dbReference type="Pfam" id="PF00440">
    <property type="entry name" value="TetR_N"/>
    <property type="match status" value="2"/>
</dbReference>
<protein>
    <submittedName>
        <fullName evidence="6">TetR/AcrR family transcriptional regulator</fullName>
    </submittedName>
</protein>
<keyword evidence="1" id="KW-0805">Transcription regulation</keyword>
<evidence type="ECO:0000256" key="3">
    <source>
        <dbReference type="ARBA" id="ARBA00023163"/>
    </source>
</evidence>
<dbReference type="InterPro" id="IPR036271">
    <property type="entry name" value="Tet_transcr_reg_TetR-rel_C_sf"/>
</dbReference>
<reference evidence="6" key="1">
    <citation type="submission" date="2021-04" db="EMBL/GenBank/DDBJ databases">
        <title>Draft genome assembly of strain Phenylobacterium sp. 20VBR1 using MiniION and Illumina platforms.</title>
        <authorList>
            <person name="Thomas F.A."/>
            <person name="Krishnan K.P."/>
            <person name="Sinha R.K."/>
        </authorList>
    </citation>
    <scope>NUCLEOTIDE SEQUENCE</scope>
    <source>
        <strain evidence="6">20VBR1</strain>
    </source>
</reference>
<feature type="domain" description="HTH tetR-type" evidence="5">
    <location>
        <begin position="20"/>
        <end position="80"/>
    </location>
</feature>
<evidence type="ECO:0000313" key="6">
    <source>
        <dbReference type="EMBL" id="MBR7621408.1"/>
    </source>
</evidence>
<organism evidence="6 7">
    <name type="scientific">Phenylobacterium glaciei</name>
    <dbReference type="NCBI Taxonomy" id="2803784"/>
    <lineage>
        <taxon>Bacteria</taxon>
        <taxon>Pseudomonadati</taxon>
        <taxon>Pseudomonadota</taxon>
        <taxon>Alphaproteobacteria</taxon>
        <taxon>Caulobacterales</taxon>
        <taxon>Caulobacteraceae</taxon>
        <taxon>Phenylobacterium</taxon>
    </lineage>
</organism>
<evidence type="ECO:0000259" key="5">
    <source>
        <dbReference type="PROSITE" id="PS50977"/>
    </source>
</evidence>
<evidence type="ECO:0000256" key="4">
    <source>
        <dbReference type="PROSITE-ProRule" id="PRU00335"/>
    </source>
</evidence>
<sequence>MTETLEPAAKATRGPTRRFEQRKTAIVASAVEVLNRKGVRGMTLGEVAASLNLVPTGVIYYFKNKEELAAACFLKGVDAFTQFLAAGETGADARERLTRFFDAYLDYRRRMALAEVEPLTTFNDVRALNSAAVNAAYVDMFRRARGLLVGPETASLTRLELNARTHMLLSEIFWAPVWLHRHDPEDYGRVTQRLLSITADGLAAPGAAWNPRPLPDLIPEPPEGGEISSELFLRAATELINEEGYLGASVEKISARLNVTKGAFYHHNETKDELVEACFERTIEVMRRAIRQAEAVTTDGLQTLATVATALVEYQMSGNAPLLRTSALTSAPESIQPKLVAKFDRISDRFASLISDGIADGSIRPIDTNIGAQVITAAINAAAELRHWAAAVTPGQAVNLYVRPLFEGLLSPPVR</sequence>
<dbReference type="GO" id="GO:0003700">
    <property type="term" value="F:DNA-binding transcription factor activity"/>
    <property type="evidence" value="ECO:0007669"/>
    <property type="project" value="TreeGrafter"/>
</dbReference>
<dbReference type="SUPFAM" id="SSF46689">
    <property type="entry name" value="Homeodomain-like"/>
    <property type="match status" value="2"/>
</dbReference>
<keyword evidence="2 4" id="KW-0238">DNA-binding</keyword>
<dbReference type="Proteomes" id="UP000622580">
    <property type="component" value="Unassembled WGS sequence"/>
</dbReference>
<keyword evidence="3" id="KW-0804">Transcription</keyword>
<dbReference type="PROSITE" id="PS50977">
    <property type="entry name" value="HTH_TETR_2"/>
    <property type="match status" value="2"/>
</dbReference>
<dbReference type="PANTHER" id="PTHR30055:SF234">
    <property type="entry name" value="HTH-TYPE TRANSCRIPTIONAL REGULATOR BETI"/>
    <property type="match status" value="1"/>
</dbReference>
<dbReference type="AlphaFoldDB" id="A0A941HXW8"/>
<evidence type="ECO:0000256" key="1">
    <source>
        <dbReference type="ARBA" id="ARBA00023015"/>
    </source>
</evidence>
<feature type="DNA-binding region" description="H-T-H motif" evidence="4">
    <location>
        <begin position="249"/>
        <end position="268"/>
    </location>
</feature>
<accession>A0A941HXW8</accession>
<dbReference type="EMBL" id="JAGSGD010000001">
    <property type="protein sequence ID" value="MBR7621408.1"/>
    <property type="molecule type" value="Genomic_DNA"/>
</dbReference>
<dbReference type="Gene3D" id="1.10.357.10">
    <property type="entry name" value="Tetracycline Repressor, domain 2"/>
    <property type="match status" value="2"/>
</dbReference>
<feature type="DNA-binding region" description="H-T-H motif" evidence="4">
    <location>
        <begin position="43"/>
        <end position="62"/>
    </location>
</feature>
<dbReference type="PRINTS" id="PR00455">
    <property type="entry name" value="HTHTETR"/>
</dbReference>
<dbReference type="InterPro" id="IPR001647">
    <property type="entry name" value="HTH_TetR"/>
</dbReference>
<keyword evidence="7" id="KW-1185">Reference proteome</keyword>
<dbReference type="InterPro" id="IPR009057">
    <property type="entry name" value="Homeodomain-like_sf"/>
</dbReference>
<dbReference type="SUPFAM" id="SSF48498">
    <property type="entry name" value="Tetracyclin repressor-like, C-terminal domain"/>
    <property type="match status" value="1"/>
</dbReference>
<dbReference type="InterPro" id="IPR050109">
    <property type="entry name" value="HTH-type_TetR-like_transc_reg"/>
</dbReference>
<dbReference type="GO" id="GO:0000976">
    <property type="term" value="F:transcription cis-regulatory region binding"/>
    <property type="evidence" value="ECO:0007669"/>
    <property type="project" value="TreeGrafter"/>
</dbReference>
<proteinExistence type="predicted"/>